<proteinExistence type="predicted"/>
<sequence>MRENETRYACVRVCMGAEGRRRVAAAGGREEQVDTGQASACYSFLFSSSAATEGTGKQMEIDPLGRYTI</sequence>
<dbReference type="AlphaFoldDB" id="A0A834ICA3"/>
<keyword evidence="2" id="KW-1185">Reference proteome</keyword>
<accession>A0A834ICA3</accession>
<reference evidence="1" key="1">
    <citation type="submission" date="2020-08" db="EMBL/GenBank/DDBJ databases">
        <title>Genome sequencing and assembly of the red palm weevil Rhynchophorus ferrugineus.</title>
        <authorList>
            <person name="Dias G.B."/>
            <person name="Bergman C.M."/>
            <person name="Manee M."/>
        </authorList>
    </citation>
    <scope>NUCLEOTIDE SEQUENCE</scope>
    <source>
        <strain evidence="1">AA-2017</strain>
        <tissue evidence="1">Whole larva</tissue>
    </source>
</reference>
<gene>
    <name evidence="1" type="ORF">GWI33_010379</name>
</gene>
<evidence type="ECO:0000313" key="1">
    <source>
        <dbReference type="EMBL" id="KAF7276382.1"/>
    </source>
</evidence>
<dbReference type="EMBL" id="JAACXV010007118">
    <property type="protein sequence ID" value="KAF7276382.1"/>
    <property type="molecule type" value="Genomic_DNA"/>
</dbReference>
<organism evidence="1 2">
    <name type="scientific">Rhynchophorus ferrugineus</name>
    <name type="common">Red palm weevil</name>
    <name type="synonym">Curculio ferrugineus</name>
    <dbReference type="NCBI Taxonomy" id="354439"/>
    <lineage>
        <taxon>Eukaryota</taxon>
        <taxon>Metazoa</taxon>
        <taxon>Ecdysozoa</taxon>
        <taxon>Arthropoda</taxon>
        <taxon>Hexapoda</taxon>
        <taxon>Insecta</taxon>
        <taxon>Pterygota</taxon>
        <taxon>Neoptera</taxon>
        <taxon>Endopterygota</taxon>
        <taxon>Coleoptera</taxon>
        <taxon>Polyphaga</taxon>
        <taxon>Cucujiformia</taxon>
        <taxon>Curculionidae</taxon>
        <taxon>Dryophthorinae</taxon>
        <taxon>Rhynchophorus</taxon>
    </lineage>
</organism>
<protein>
    <submittedName>
        <fullName evidence="1">Uncharacterized protein</fullName>
    </submittedName>
</protein>
<evidence type="ECO:0000313" key="2">
    <source>
        <dbReference type="Proteomes" id="UP000625711"/>
    </source>
</evidence>
<dbReference type="Proteomes" id="UP000625711">
    <property type="component" value="Unassembled WGS sequence"/>
</dbReference>
<comment type="caution">
    <text evidence="1">The sequence shown here is derived from an EMBL/GenBank/DDBJ whole genome shotgun (WGS) entry which is preliminary data.</text>
</comment>
<name>A0A834ICA3_RHYFE</name>